<accession>A0A3S7JAG9</accession>
<dbReference type="CDD" id="cd03671">
    <property type="entry name" value="NUDIX_Ap4A_hydrolase_plant_like"/>
    <property type="match status" value="1"/>
</dbReference>
<keyword evidence="7" id="KW-1185">Reference proteome</keyword>
<dbReference type="Proteomes" id="UP000266796">
    <property type="component" value="Chromosome"/>
</dbReference>
<dbReference type="InterPro" id="IPR022927">
    <property type="entry name" value="RppH"/>
</dbReference>
<name>A0A3S7JAG9_9PROT</name>
<dbReference type="EC" id="3.6.1.-" evidence="4"/>
<evidence type="ECO:0000256" key="4">
    <source>
        <dbReference type="HAMAP-Rule" id="MF_00298"/>
    </source>
</evidence>
<feature type="domain" description="Nudix hydrolase" evidence="5">
    <location>
        <begin position="6"/>
        <end position="149"/>
    </location>
</feature>
<evidence type="ECO:0000256" key="3">
    <source>
        <dbReference type="ARBA" id="ARBA00022801"/>
    </source>
</evidence>
<comment type="similarity">
    <text evidence="4">Belongs to the Nudix hydrolase family. RppH subfamily.</text>
</comment>
<comment type="cofactor">
    <cofactor evidence="1">
        <name>Mn(2+)</name>
        <dbReference type="ChEBI" id="CHEBI:29035"/>
    </cofactor>
</comment>
<evidence type="ECO:0000313" key="6">
    <source>
        <dbReference type="EMBL" id="AWD32668.1"/>
    </source>
</evidence>
<comment type="cofactor">
    <cofactor evidence="2">
        <name>Mg(2+)</name>
        <dbReference type="ChEBI" id="CHEBI:18420"/>
    </cofactor>
</comment>
<reference evidence="6 7" key="1">
    <citation type="journal article" date="2018" name="Parasitology">
        <title>The reduced genome of Candidatus Kinetoplastibacterium sorsogonicusi, the endosymbiont of Kentomonas sorsogonicus (Trypanosomatidae): loss of the haem-synthesis pathway.</title>
        <authorList>
            <person name="Silva F.M."/>
            <person name="Kostygov A.Y."/>
            <person name="Spodareva V.V."/>
            <person name="Butenko A."/>
            <person name="Tossou R."/>
            <person name="Lukes J."/>
            <person name="Yurchenko V."/>
            <person name="Alves J.M.P."/>
        </authorList>
    </citation>
    <scope>NUCLEOTIDE SEQUENCE [LARGE SCALE GENOMIC DNA]</scope>
    <source>
        <strain evidence="6 7">MF-08</strain>
    </source>
</reference>
<dbReference type="Pfam" id="PF00293">
    <property type="entry name" value="NUDIX"/>
    <property type="match status" value="1"/>
</dbReference>
<proteinExistence type="inferred from homology"/>
<organism evidence="6 7">
    <name type="scientific">Candidatus Kinetoplastidibacterium kentomonadis</name>
    <dbReference type="NCBI Taxonomy" id="1576550"/>
    <lineage>
        <taxon>Bacteria</taxon>
        <taxon>Pseudomonadati</taxon>
        <taxon>Pseudomonadota</taxon>
        <taxon>Betaproteobacteria</taxon>
        <taxon>Candidatus Kinetoplastidibacterium</taxon>
    </lineage>
</organism>
<dbReference type="NCBIfam" id="NF001935">
    <property type="entry name" value="PRK00714.1-2"/>
    <property type="match status" value="1"/>
</dbReference>
<evidence type="ECO:0000259" key="5">
    <source>
        <dbReference type="PROSITE" id="PS51462"/>
    </source>
</evidence>
<protein>
    <recommendedName>
        <fullName evidence="4">RNA pyrophosphohydrolase</fullName>
        <ecNumber evidence="4">3.6.1.-</ecNumber>
    </recommendedName>
    <alternativeName>
        <fullName evidence="4">(Di)nucleoside polyphosphate hydrolase</fullName>
    </alternativeName>
</protein>
<dbReference type="HAMAP" id="MF_00298">
    <property type="entry name" value="Nudix_RppH"/>
    <property type="match status" value="1"/>
</dbReference>
<dbReference type="Gene3D" id="3.90.79.10">
    <property type="entry name" value="Nucleoside Triphosphate Pyrophosphohydrolase"/>
    <property type="match status" value="1"/>
</dbReference>
<dbReference type="InterPro" id="IPR000086">
    <property type="entry name" value="NUDIX_hydrolase_dom"/>
</dbReference>
<dbReference type="PANTHER" id="PTHR23114">
    <property type="entry name" value="M7GPPPN-MRNA HYDROLASE"/>
    <property type="match status" value="1"/>
</dbReference>
<dbReference type="EMBL" id="CP025628">
    <property type="protein sequence ID" value="AWD32668.1"/>
    <property type="molecule type" value="Genomic_DNA"/>
</dbReference>
<dbReference type="PROSITE" id="PS00893">
    <property type="entry name" value="NUDIX_BOX"/>
    <property type="match status" value="1"/>
</dbReference>
<evidence type="ECO:0000313" key="7">
    <source>
        <dbReference type="Proteomes" id="UP000266796"/>
    </source>
</evidence>
<keyword evidence="3 4" id="KW-0378">Hydrolase</keyword>
<dbReference type="NCBIfam" id="NF001937">
    <property type="entry name" value="PRK00714.1-4"/>
    <property type="match status" value="1"/>
</dbReference>
<dbReference type="PRINTS" id="PR00502">
    <property type="entry name" value="NUDIXFAMILY"/>
</dbReference>
<evidence type="ECO:0000256" key="2">
    <source>
        <dbReference type="ARBA" id="ARBA00001946"/>
    </source>
</evidence>
<dbReference type="GO" id="GO:0005737">
    <property type="term" value="C:cytoplasm"/>
    <property type="evidence" value="ECO:0007669"/>
    <property type="project" value="TreeGrafter"/>
</dbReference>
<dbReference type="RefSeq" id="WP_108674068.1">
    <property type="nucleotide sequence ID" value="NZ_CP025628.1"/>
</dbReference>
<feature type="short sequence motif" description="Nudix box" evidence="4">
    <location>
        <begin position="38"/>
        <end position="59"/>
    </location>
</feature>
<dbReference type="InterPro" id="IPR020476">
    <property type="entry name" value="Nudix_hydrolase"/>
</dbReference>
<dbReference type="InterPro" id="IPR020084">
    <property type="entry name" value="NUDIX_hydrolase_CS"/>
</dbReference>
<dbReference type="AlphaFoldDB" id="A0A3S7JAG9"/>
<dbReference type="PROSITE" id="PS51462">
    <property type="entry name" value="NUDIX"/>
    <property type="match status" value="1"/>
</dbReference>
<dbReference type="SUPFAM" id="SSF55811">
    <property type="entry name" value="Nudix"/>
    <property type="match status" value="1"/>
</dbReference>
<gene>
    <name evidence="4 6" type="primary">rppH</name>
    <name evidence="4" type="synonym">nudH</name>
    <name evidence="6" type="ORF">CKSOR_00567</name>
</gene>
<comment type="function">
    <text evidence="4">Accelerates the degradation of transcripts by removing pyrophosphate from the 5'-end of triphosphorylated RNA, leading to a more labile monophosphorylated state that can stimulate subsequent ribonuclease cleavage.</text>
</comment>
<dbReference type="InterPro" id="IPR015797">
    <property type="entry name" value="NUDIX_hydrolase-like_dom_sf"/>
</dbReference>
<dbReference type="KEGG" id="kso:CKSOR_00567"/>
<dbReference type="OrthoDB" id="9816040at2"/>
<sequence length="163" mass="19741">MLDYEGYRPNVGIILVNSKNKVFWGKRIGEQSWQFPQGGINNGESPIQAMYRELYEEIGLKSKHIKILGRTKNWLRYEVPKCFIKKEWQGYYKGQKQIWFLLRFLGKEEDFCLNKTRHPEFDSWIWNNYWIKLDSVIEFKRKIYFEVLTELSFILIKSKSINK</sequence>
<dbReference type="NCBIfam" id="NF001938">
    <property type="entry name" value="PRK00714.1-5"/>
    <property type="match status" value="1"/>
</dbReference>
<dbReference type="GO" id="GO:0006402">
    <property type="term" value="P:mRNA catabolic process"/>
    <property type="evidence" value="ECO:0007669"/>
    <property type="project" value="TreeGrafter"/>
</dbReference>
<evidence type="ECO:0000256" key="1">
    <source>
        <dbReference type="ARBA" id="ARBA00001936"/>
    </source>
</evidence>
<dbReference type="PANTHER" id="PTHR23114:SF17">
    <property type="entry name" value="M7GPPPN-MRNA HYDROLASE"/>
    <property type="match status" value="1"/>
</dbReference>
<dbReference type="GO" id="GO:0034353">
    <property type="term" value="F:mRNA 5'-diphosphatase activity"/>
    <property type="evidence" value="ECO:0007669"/>
    <property type="project" value="TreeGrafter"/>
</dbReference>
<comment type="cofactor">
    <cofactor evidence="4">
        <name>a divalent metal cation</name>
        <dbReference type="ChEBI" id="CHEBI:60240"/>
    </cofactor>
</comment>